<evidence type="ECO:0000313" key="2">
    <source>
        <dbReference type="Proteomes" id="UP000830925"/>
    </source>
</evidence>
<evidence type="ECO:0000313" key="1">
    <source>
        <dbReference type="EMBL" id="UPL20192.1"/>
    </source>
</evidence>
<dbReference type="Gene3D" id="2.160.20.10">
    <property type="entry name" value="Single-stranded right-handed beta-helix, Pectin lyase-like"/>
    <property type="match status" value="1"/>
</dbReference>
<dbReference type="EMBL" id="CP095873">
    <property type="protein sequence ID" value="UPL20192.1"/>
    <property type="molecule type" value="Genomic_DNA"/>
</dbReference>
<name>A0AAE9KM46_ALCFA</name>
<organism evidence="1 2">
    <name type="scientific">Alcaligenes faecalis</name>
    <dbReference type="NCBI Taxonomy" id="511"/>
    <lineage>
        <taxon>Bacteria</taxon>
        <taxon>Pseudomonadati</taxon>
        <taxon>Pseudomonadota</taxon>
        <taxon>Betaproteobacteria</taxon>
        <taxon>Burkholderiales</taxon>
        <taxon>Alcaligenaceae</taxon>
        <taxon>Alcaligenes</taxon>
    </lineage>
</organism>
<dbReference type="RefSeq" id="WP_247965703.1">
    <property type="nucleotide sequence ID" value="NZ_CP095873.1"/>
</dbReference>
<sequence>MTVSSEQSRVQYATDGVATSFPVPFRFLSAQHLRVSFAQGDGDAVELVLGRDFDAVGVGNPSGGTITTYTAYPPGGSIAIERVVPITQETAYQRNDPFPERAHEQALDKLTMICQMLGGYFGLTPGSIQRALTLGKHDRDGHGAYRARNNRITDLGDPQTDTDAVNRRSMFSFVVEYVDRAIAGVSGGFGWFLQKGLGAIYRPFQDKMRDVVSVRDYIATPVDGETSNQDGIVAAVAAALALGADLDWPAADGDYISTANIPGFNSVRHLGRGVIKRGTDRFHISPQGPGLRNTFYHSPTGNDLNDGLTADMPRQTLSGAVAVLNQWSGAGSMQDGRWRFLFSAGEWVDQTLRINCRVDSKYPVEFEGVLDGSSTPTSIWRHTASSAFSNVVWIEPGGEFAFRNLYFKGVDNTQFASYGIIQKQGGRLSCYDCRVEGKSIGFAVIDAAKGYFERCWGVDCQDAFRGTYSSTITIGATAETACRAINCNIGAYVSRNAVGHVDFFNPEDCEVGVFVDMGARAACVSGNYKRCSAGVRTQGSGEFTDGGINFNTGTPDACLITFQSQGSGGEIWLYSQTSQMEHRAGCDVGSWSVSGPSYSTLTNIVDYNGTRLKIPKGWFVDSKKTIRLKIWGEKIGTAGNKFFRFMVLNHADQSNPQSLLTANLGSSAGSFTYEILVTSTGVNSQQTDGELLSSSGVSVLKSSGAVSFNTADRMLRLYGMTEDAGDSVAIRRYEVTLLG</sequence>
<reference evidence="1" key="1">
    <citation type="submission" date="2022-04" db="EMBL/GenBank/DDBJ databases">
        <title>Genomic mining of Alcaligenes faecalis D334 producing ectoin and derivatives.</title>
        <authorList>
            <person name="Doan V.T."/>
            <person name="Quach N.T."/>
            <person name="Vu T.-H.-N."/>
            <person name="Phi Q.-T."/>
        </authorList>
    </citation>
    <scope>NUCLEOTIDE SEQUENCE</scope>
    <source>
        <strain evidence="1">D334</strain>
    </source>
</reference>
<gene>
    <name evidence="1" type="ORF">MXF72_12230</name>
</gene>
<dbReference type="InterPro" id="IPR012334">
    <property type="entry name" value="Pectin_lyas_fold"/>
</dbReference>
<protein>
    <submittedName>
        <fullName evidence="1">Uncharacterized protein</fullName>
    </submittedName>
</protein>
<accession>A0AAE9KM46</accession>
<dbReference type="AlphaFoldDB" id="A0AAE9KM46"/>
<dbReference type="Proteomes" id="UP000830925">
    <property type="component" value="Chromosome"/>
</dbReference>
<proteinExistence type="predicted"/>